<dbReference type="EMBL" id="JO841728">
    <property type="protein sequence ID" value="AEO33345.1"/>
    <property type="molecule type" value="mRNA"/>
</dbReference>
<feature type="region of interest" description="Disordered" evidence="7">
    <location>
        <begin position="153"/>
        <end position="177"/>
    </location>
</feature>
<organism evidence="8">
    <name type="scientific">Amblyomma maculatum</name>
    <name type="common">Gulf Coast tick</name>
    <dbReference type="NCBI Taxonomy" id="34609"/>
    <lineage>
        <taxon>Eukaryota</taxon>
        <taxon>Metazoa</taxon>
        <taxon>Ecdysozoa</taxon>
        <taxon>Arthropoda</taxon>
        <taxon>Chelicerata</taxon>
        <taxon>Arachnida</taxon>
        <taxon>Acari</taxon>
        <taxon>Parasitiformes</taxon>
        <taxon>Ixodida</taxon>
        <taxon>Ixodoidea</taxon>
        <taxon>Ixodidae</taxon>
        <taxon>Amblyomminae</taxon>
        <taxon>Amblyomma</taxon>
    </lineage>
</organism>
<keyword evidence="4 6" id="KW-1015">Disulfide bond</keyword>
<protein>
    <recommendedName>
        <fullName evidence="6">Evasin</fullName>
    </recommendedName>
</protein>
<name>G3MIM7_AMBMU</name>
<evidence type="ECO:0000256" key="7">
    <source>
        <dbReference type="SAM" id="MobiDB-lite"/>
    </source>
</evidence>
<evidence type="ECO:0000256" key="6">
    <source>
        <dbReference type="RuleBase" id="RU369006"/>
    </source>
</evidence>
<keyword evidence="5 6" id="KW-0325">Glycoprotein</keyword>
<comment type="function">
    <text evidence="6">Salivary chemokine-binding protein which binds to host chemokines.</text>
</comment>
<dbReference type="GO" id="GO:0019957">
    <property type="term" value="F:C-C chemokine binding"/>
    <property type="evidence" value="ECO:0007669"/>
    <property type="project" value="InterPro"/>
</dbReference>
<comment type="subcellular location">
    <subcellularLocation>
        <location evidence="1 6">Secreted</location>
    </subcellularLocation>
</comment>
<reference evidence="8" key="1">
    <citation type="journal article" date="2011" name="PLoS ONE">
        <title>A deep insight into the sialotranscriptome of the gulf coast tick, Amblyomma maculatum.</title>
        <authorList>
            <person name="Karim S."/>
            <person name="Singh P."/>
            <person name="Ribeiro J.M."/>
        </authorList>
    </citation>
    <scope>NUCLEOTIDE SEQUENCE</scope>
    <source>
        <tissue evidence="8">Salivary gland</tissue>
    </source>
</reference>
<evidence type="ECO:0000256" key="4">
    <source>
        <dbReference type="ARBA" id="ARBA00023157"/>
    </source>
</evidence>
<accession>G3MIM7</accession>
<dbReference type="Gene3D" id="2.30.130.100">
    <property type="match status" value="1"/>
</dbReference>
<keyword evidence="2 6" id="KW-0964">Secreted</keyword>
<feature type="compositionally biased region" description="Gly residues" evidence="7">
    <location>
        <begin position="156"/>
        <end position="165"/>
    </location>
</feature>
<keyword evidence="3 6" id="KW-0732">Signal</keyword>
<dbReference type="GO" id="GO:0005576">
    <property type="term" value="C:extracellular region"/>
    <property type="evidence" value="ECO:0007669"/>
    <property type="project" value="UniProtKB-SubCell"/>
</dbReference>
<evidence type="ECO:0000313" key="8">
    <source>
        <dbReference type="EMBL" id="AEO33345.1"/>
    </source>
</evidence>
<evidence type="ECO:0000256" key="5">
    <source>
        <dbReference type="ARBA" id="ARBA00023180"/>
    </source>
</evidence>
<evidence type="ECO:0000256" key="2">
    <source>
        <dbReference type="ARBA" id="ARBA00022525"/>
    </source>
</evidence>
<dbReference type="AlphaFoldDB" id="G3MIM7"/>
<evidence type="ECO:0000256" key="1">
    <source>
        <dbReference type="ARBA" id="ARBA00004613"/>
    </source>
</evidence>
<proteinExistence type="evidence at transcript level"/>
<dbReference type="Pfam" id="PF19429">
    <property type="entry name" value="EVA_Class_A"/>
    <property type="match status" value="1"/>
</dbReference>
<evidence type="ECO:0000256" key="3">
    <source>
        <dbReference type="ARBA" id="ARBA00022729"/>
    </source>
</evidence>
<sequence>ETRLLEHTACIDRSLLITRSKIVYRAASGKQQFLSSARTTIIRLTMTRNWTFQVIFLAALWCASLKFTTFAEPDEDFDYSVGCPFKVLGNATHVKPAGCSHLCNGHTETLPEGTECYNVTEEVALRMTPGLNYSCWPGRCSLGECRREKRIEVRGGQAGKEGTGGSREHGSPGPKKA</sequence>
<feature type="non-terminal residue" evidence="8">
    <location>
        <position position="1"/>
    </location>
</feature>
<dbReference type="InterPro" id="IPR045797">
    <property type="entry name" value="EVA_Class_A"/>
</dbReference>